<name>A0A3P7JPX3_STRVU</name>
<keyword evidence="3" id="KW-1185">Reference proteome</keyword>
<evidence type="ECO:0000256" key="1">
    <source>
        <dbReference type="SAM" id="MobiDB-lite"/>
    </source>
</evidence>
<evidence type="ECO:0000313" key="3">
    <source>
        <dbReference type="Proteomes" id="UP000270094"/>
    </source>
</evidence>
<accession>A0A3P7JPX3</accession>
<dbReference type="EMBL" id="UYYB01109763">
    <property type="protein sequence ID" value="VDM80734.1"/>
    <property type="molecule type" value="Genomic_DNA"/>
</dbReference>
<feature type="compositionally biased region" description="Pro residues" evidence="1">
    <location>
        <begin position="94"/>
        <end position="115"/>
    </location>
</feature>
<protein>
    <submittedName>
        <fullName evidence="2">Uncharacterized protein</fullName>
    </submittedName>
</protein>
<evidence type="ECO:0000313" key="2">
    <source>
        <dbReference type="EMBL" id="VDM80734.1"/>
    </source>
</evidence>
<feature type="region of interest" description="Disordered" evidence="1">
    <location>
        <begin position="93"/>
        <end position="115"/>
    </location>
</feature>
<reference evidence="2 3" key="1">
    <citation type="submission" date="2018-11" db="EMBL/GenBank/DDBJ databases">
        <authorList>
            <consortium name="Pathogen Informatics"/>
        </authorList>
    </citation>
    <scope>NUCLEOTIDE SEQUENCE [LARGE SCALE GENOMIC DNA]</scope>
</reference>
<dbReference type="Proteomes" id="UP000270094">
    <property type="component" value="Unassembled WGS sequence"/>
</dbReference>
<dbReference type="AlphaFoldDB" id="A0A3P7JPX3"/>
<gene>
    <name evidence="2" type="ORF">SVUK_LOCUS15732</name>
</gene>
<organism evidence="2 3">
    <name type="scientific">Strongylus vulgaris</name>
    <name type="common">Blood worm</name>
    <dbReference type="NCBI Taxonomy" id="40348"/>
    <lineage>
        <taxon>Eukaryota</taxon>
        <taxon>Metazoa</taxon>
        <taxon>Ecdysozoa</taxon>
        <taxon>Nematoda</taxon>
        <taxon>Chromadorea</taxon>
        <taxon>Rhabditida</taxon>
        <taxon>Rhabditina</taxon>
        <taxon>Rhabditomorpha</taxon>
        <taxon>Strongyloidea</taxon>
        <taxon>Strongylidae</taxon>
        <taxon>Strongylus</taxon>
    </lineage>
</organism>
<proteinExistence type="predicted"/>
<sequence>MLHSQPLPAPSAPPPLLLLLVRCPRSQASGTRFGGGSQEGSSCFSLDRYSGARRRAELLPRETLGHQIGRRALIAKENDARVASQVKALLHFLPPMPSENPPRRVQPPPVQARAL</sequence>